<dbReference type="Pfam" id="PF21344">
    <property type="entry name" value="Zn_ribbon_LysW"/>
    <property type="match status" value="1"/>
</dbReference>
<organism evidence="1 2">
    <name type="scientific">Candidatus Thermofonsia Clade 3 bacterium</name>
    <dbReference type="NCBI Taxonomy" id="2364212"/>
    <lineage>
        <taxon>Bacteria</taxon>
        <taxon>Bacillati</taxon>
        <taxon>Chloroflexota</taxon>
        <taxon>Candidatus Thermofontia</taxon>
        <taxon>Candidatus Thermofonsia Clade 3</taxon>
    </lineage>
</organism>
<dbReference type="InterPro" id="IPR005906">
    <property type="entry name" value="LysW"/>
</dbReference>
<accession>A0A2M8QA87</accession>
<dbReference type="PANTHER" id="PTHR40393:SF1">
    <property type="entry name" value="LYSINE BIOSYNTHESIS PROTEIN-RELATED"/>
    <property type="match status" value="1"/>
</dbReference>
<sequence length="62" mass="6536">MSSPLSSTTAECSECGATISFKGAPVLHELVRCPDCGAELEVISLEPLALDLAPTEEEDWGE</sequence>
<gene>
    <name evidence="1" type="primary">lysW</name>
    <name evidence="1" type="ORF">CUN48_12530</name>
</gene>
<evidence type="ECO:0000313" key="1">
    <source>
        <dbReference type="EMBL" id="PJF46692.1"/>
    </source>
</evidence>
<dbReference type="Gene3D" id="2.20.28.160">
    <property type="match status" value="1"/>
</dbReference>
<proteinExistence type="predicted"/>
<name>A0A2M8QA87_9CHLR</name>
<comment type="caution">
    <text evidence="1">The sequence shown here is derived from an EMBL/GenBank/DDBJ whole genome shotgun (WGS) entry which is preliminary data.</text>
</comment>
<dbReference type="NCBIfam" id="TIGR01206">
    <property type="entry name" value="lysW"/>
    <property type="match status" value="1"/>
</dbReference>
<reference evidence="1 2" key="1">
    <citation type="submission" date="2017-11" db="EMBL/GenBank/DDBJ databases">
        <title>Evolution of Phototrophy in the Chloroflexi Phylum Driven by Horizontal Gene Transfer.</title>
        <authorList>
            <person name="Ward L.M."/>
            <person name="Hemp J."/>
            <person name="Shih P.M."/>
            <person name="Mcglynn S.E."/>
            <person name="Fischer W."/>
        </authorList>
    </citation>
    <scope>NUCLEOTIDE SEQUENCE [LARGE SCALE GENOMIC DNA]</scope>
    <source>
        <strain evidence="1">JP3_7</strain>
    </source>
</reference>
<evidence type="ECO:0000313" key="2">
    <source>
        <dbReference type="Proteomes" id="UP000230790"/>
    </source>
</evidence>
<dbReference type="EMBL" id="PGTN01000109">
    <property type="protein sequence ID" value="PJF46692.1"/>
    <property type="molecule type" value="Genomic_DNA"/>
</dbReference>
<dbReference type="Proteomes" id="UP000230790">
    <property type="component" value="Unassembled WGS sequence"/>
</dbReference>
<protein>
    <submittedName>
        <fullName evidence="1">Lysine biosynthesis protein LysW</fullName>
    </submittedName>
</protein>
<dbReference type="PANTHER" id="PTHR40393">
    <property type="entry name" value="LYSINE BIOSYNTHESIS PROTEIN-RELATED-RELATED"/>
    <property type="match status" value="1"/>
</dbReference>
<dbReference type="AlphaFoldDB" id="A0A2M8QA87"/>